<dbReference type="AlphaFoldDB" id="A0A813IFD5"/>
<dbReference type="EMBL" id="CAJNNW010008357">
    <property type="protein sequence ID" value="CAE8649945.1"/>
    <property type="molecule type" value="Genomic_DNA"/>
</dbReference>
<dbReference type="Proteomes" id="UP000626109">
    <property type="component" value="Unassembled WGS sequence"/>
</dbReference>
<gene>
    <name evidence="1" type="ORF">PGLA2088_LOCUS7876</name>
</gene>
<name>A0A813IFD5_POLGL</name>
<sequence length="92" mass="10540">SSRRLFPKQSELATLQRQDELFLQHVERYGPTWGSSCSSEGYRALVLQALRTSDLPWLFREVREGLPGDWDFIFPPAGDEPGAGARQEHEHK</sequence>
<feature type="non-terminal residue" evidence="1">
    <location>
        <position position="1"/>
    </location>
</feature>
<feature type="non-terminal residue" evidence="1">
    <location>
        <position position="92"/>
    </location>
</feature>
<reference evidence="1" key="1">
    <citation type="submission" date="2021-02" db="EMBL/GenBank/DDBJ databases">
        <authorList>
            <person name="Dougan E. K."/>
            <person name="Rhodes N."/>
            <person name="Thang M."/>
            <person name="Chan C."/>
        </authorList>
    </citation>
    <scope>NUCLEOTIDE SEQUENCE</scope>
</reference>
<evidence type="ECO:0000313" key="2">
    <source>
        <dbReference type="Proteomes" id="UP000626109"/>
    </source>
</evidence>
<organism evidence="1 2">
    <name type="scientific">Polarella glacialis</name>
    <name type="common">Dinoflagellate</name>
    <dbReference type="NCBI Taxonomy" id="89957"/>
    <lineage>
        <taxon>Eukaryota</taxon>
        <taxon>Sar</taxon>
        <taxon>Alveolata</taxon>
        <taxon>Dinophyceae</taxon>
        <taxon>Suessiales</taxon>
        <taxon>Suessiaceae</taxon>
        <taxon>Polarella</taxon>
    </lineage>
</organism>
<evidence type="ECO:0000313" key="1">
    <source>
        <dbReference type="EMBL" id="CAE8649945.1"/>
    </source>
</evidence>
<protein>
    <submittedName>
        <fullName evidence="1">Uncharacterized protein</fullName>
    </submittedName>
</protein>
<comment type="caution">
    <text evidence="1">The sequence shown here is derived from an EMBL/GenBank/DDBJ whole genome shotgun (WGS) entry which is preliminary data.</text>
</comment>
<accession>A0A813IFD5</accession>
<proteinExistence type="predicted"/>